<protein>
    <recommendedName>
        <fullName evidence="1">OTU domain-containing protein</fullName>
    </recommendedName>
</protein>
<dbReference type="Pfam" id="PF02338">
    <property type="entry name" value="OTU"/>
    <property type="match status" value="1"/>
</dbReference>
<organism evidence="2 3">
    <name type="scientific">Ranatra chinensis</name>
    <dbReference type="NCBI Taxonomy" id="642074"/>
    <lineage>
        <taxon>Eukaryota</taxon>
        <taxon>Metazoa</taxon>
        <taxon>Ecdysozoa</taxon>
        <taxon>Arthropoda</taxon>
        <taxon>Hexapoda</taxon>
        <taxon>Insecta</taxon>
        <taxon>Pterygota</taxon>
        <taxon>Neoptera</taxon>
        <taxon>Paraneoptera</taxon>
        <taxon>Hemiptera</taxon>
        <taxon>Heteroptera</taxon>
        <taxon>Panheteroptera</taxon>
        <taxon>Nepomorpha</taxon>
        <taxon>Nepidae</taxon>
        <taxon>Ranatrinae</taxon>
        <taxon>Ranatra</taxon>
    </lineage>
</organism>
<dbReference type="AlphaFoldDB" id="A0ABD0YHH5"/>
<comment type="caution">
    <text evidence="2">The sequence shown here is derived from an EMBL/GenBank/DDBJ whole genome shotgun (WGS) entry which is preliminary data.</text>
</comment>
<reference evidence="2 3" key="1">
    <citation type="submission" date="2024-07" db="EMBL/GenBank/DDBJ databases">
        <title>Chromosome-level genome assembly of the water stick insect Ranatra chinensis (Heteroptera: Nepidae).</title>
        <authorList>
            <person name="Liu X."/>
        </authorList>
    </citation>
    <scope>NUCLEOTIDE SEQUENCE [LARGE SCALE GENOMIC DNA]</scope>
    <source>
        <strain evidence="2">Cailab_2021Rc</strain>
        <tissue evidence="2">Muscle</tissue>
    </source>
</reference>
<evidence type="ECO:0000259" key="1">
    <source>
        <dbReference type="PROSITE" id="PS50802"/>
    </source>
</evidence>
<name>A0ABD0YHH5_9HEMI</name>
<dbReference type="InterPro" id="IPR045827">
    <property type="entry name" value="VCPIP1_N"/>
</dbReference>
<dbReference type="PROSITE" id="PS50802">
    <property type="entry name" value="OTU"/>
    <property type="match status" value="1"/>
</dbReference>
<proteinExistence type="predicted"/>
<gene>
    <name evidence="2" type="ORF">AAG570_011984</name>
</gene>
<keyword evidence="3" id="KW-1185">Reference proteome</keyword>
<evidence type="ECO:0000313" key="3">
    <source>
        <dbReference type="Proteomes" id="UP001558652"/>
    </source>
</evidence>
<dbReference type="Pfam" id="PF19437">
    <property type="entry name" value="VCIP135_N"/>
    <property type="match status" value="1"/>
</dbReference>
<dbReference type="InterPro" id="IPR039087">
    <property type="entry name" value="VCPIP1"/>
</dbReference>
<dbReference type="EMBL" id="JBFDAA010000007">
    <property type="protein sequence ID" value="KAL1130743.1"/>
    <property type="molecule type" value="Genomic_DNA"/>
</dbReference>
<feature type="domain" description="OTU" evidence="1">
    <location>
        <begin position="163"/>
        <end position="316"/>
    </location>
</feature>
<sequence>MWKSTCKDEMCRQPLVYQEFECYVTCNYCGQTHDTATLDYTTPLEATPESLKALLISVIQRISDIPPRGPDLVKVMGYSHYHQKLVAPLLTTHGMDKHTGKARPLRQLTGRSTLDCSVFGDRTFQIESRHINIHGFGRDKAATSYLAETLDLLKPYNEDREVLVPLHVDGDGHCLVHAVSRSLVGRELFWHPLRIGLKQHFNLNIEKYKALLGSFINSSEWPCIIEECEPDYKPSDGSMVGLRNIHIFGLANLLRRPILLIDCMAGMKASADYAAVFLPGLNPPMACSNKAGQINPPICLAWSSAARNHYITLVSIKENPLPKFPRHLLPKVWGFPQNLLDSYIKFDEQNCFTIGGEVCLTQPYICKLTFAMDELFQTRNAVPPSIVTDLYHYHYSTKLLSPPKAEAVIEVAATTLRERRLLRCLSCNAICVVPVNSHWLRPGGLLYTAARKVFGFLREDYEYPFLNYVS</sequence>
<dbReference type="Proteomes" id="UP001558652">
    <property type="component" value="Unassembled WGS sequence"/>
</dbReference>
<dbReference type="InterPro" id="IPR003323">
    <property type="entry name" value="OTU_dom"/>
</dbReference>
<dbReference type="PANTHER" id="PTHR14843:SF2">
    <property type="entry name" value="DEUBIQUITINATING PROTEIN VCPIP1"/>
    <property type="match status" value="1"/>
</dbReference>
<evidence type="ECO:0000313" key="2">
    <source>
        <dbReference type="EMBL" id="KAL1130743.1"/>
    </source>
</evidence>
<dbReference type="PANTHER" id="PTHR14843">
    <property type="entry name" value="DEUBIQUITINATING PROTEIN VCIP135"/>
    <property type="match status" value="1"/>
</dbReference>
<accession>A0ABD0YHH5</accession>